<dbReference type="SUPFAM" id="SSF110004">
    <property type="entry name" value="Glycolipid transfer protein, GLTP"/>
    <property type="match status" value="1"/>
</dbReference>
<comment type="similarity">
    <text evidence="1">Belongs to the GLTP family.</text>
</comment>
<dbReference type="PANTHER" id="PTHR10219:SF19">
    <property type="entry name" value="GLYCOLIPID TRANSFER PROTEIN DOMAIN-CONTAINING PROTEIN 2"/>
    <property type="match status" value="1"/>
</dbReference>
<keyword evidence="4" id="KW-1185">Reference proteome</keyword>
<evidence type="ECO:0000313" key="4">
    <source>
        <dbReference type="Proteomes" id="UP000265020"/>
    </source>
</evidence>
<dbReference type="InterPro" id="IPR014830">
    <property type="entry name" value="Glycolipid_transfer_prot_dom"/>
</dbReference>
<name>A0A3Q2CLG2_CYPVA</name>
<accession>A0A3Q2CLG2</accession>
<dbReference type="Pfam" id="PF08718">
    <property type="entry name" value="GLTP"/>
    <property type="match status" value="1"/>
</dbReference>
<dbReference type="GeneTree" id="ENSGT00940000165048"/>
<dbReference type="Ensembl" id="ENSCVAT00000005527.1">
    <property type="protein sequence ID" value="ENSCVAP00000006127.1"/>
    <property type="gene ID" value="ENSCVAG00000007626.1"/>
</dbReference>
<proteinExistence type="inferred from homology"/>
<dbReference type="GO" id="GO:0016020">
    <property type="term" value="C:membrane"/>
    <property type="evidence" value="ECO:0007669"/>
    <property type="project" value="TreeGrafter"/>
</dbReference>
<dbReference type="GO" id="GO:1902387">
    <property type="term" value="F:ceramide 1-phosphate binding"/>
    <property type="evidence" value="ECO:0007669"/>
    <property type="project" value="TreeGrafter"/>
</dbReference>
<feature type="domain" description="Glycolipid transfer protein" evidence="2">
    <location>
        <begin position="64"/>
        <end position="219"/>
    </location>
</feature>
<dbReference type="PANTHER" id="PTHR10219">
    <property type="entry name" value="GLYCOLIPID TRANSFER PROTEIN-RELATED"/>
    <property type="match status" value="1"/>
</dbReference>
<evidence type="ECO:0000313" key="3">
    <source>
        <dbReference type="Ensembl" id="ENSCVAP00000006127.1"/>
    </source>
</evidence>
<evidence type="ECO:0000259" key="2">
    <source>
        <dbReference type="Pfam" id="PF08718"/>
    </source>
</evidence>
<dbReference type="OMA" id="KECPGQS"/>
<dbReference type="Gene3D" id="1.10.3520.10">
    <property type="entry name" value="Glycolipid transfer protein"/>
    <property type="match status" value="1"/>
</dbReference>
<sequence length="257" mass="29751">YIFFNDTVVGEQGNCGSLWQPCLNNFQEEEEEAVFIKECPGQTFQARKLLLYLRSSLAEDGEDILLEPYLLSWDQLLNFMESLGTMVSLFSQKVKEKTELIRELSLKHGLEFQRESVYRSVRSMVEGELKAGQVNFSYRTDSGCRTLLRLHRSLLWLKMMLEGLSKGPDSEGRYKTPGELSRDAYKVALAPHHPWMLRQAAEIVFLALPDREYFLQLVCVKKQEEATPVLRIIIQALSVVHTRTQRILKKYDMLELP</sequence>
<evidence type="ECO:0000256" key="1">
    <source>
        <dbReference type="ARBA" id="ARBA00007148"/>
    </source>
</evidence>
<dbReference type="InterPro" id="IPR036497">
    <property type="entry name" value="GLTP_sf"/>
</dbReference>
<dbReference type="GO" id="GO:1902388">
    <property type="term" value="F:ceramide 1-phosphate transfer activity"/>
    <property type="evidence" value="ECO:0007669"/>
    <property type="project" value="TreeGrafter"/>
</dbReference>
<dbReference type="GO" id="GO:0032691">
    <property type="term" value="P:negative regulation of interleukin-1 beta production"/>
    <property type="evidence" value="ECO:0007669"/>
    <property type="project" value="UniProtKB-ARBA"/>
</dbReference>
<organism evidence="3 4">
    <name type="scientific">Cyprinodon variegatus</name>
    <name type="common">Sheepshead minnow</name>
    <dbReference type="NCBI Taxonomy" id="28743"/>
    <lineage>
        <taxon>Eukaryota</taxon>
        <taxon>Metazoa</taxon>
        <taxon>Chordata</taxon>
        <taxon>Craniata</taxon>
        <taxon>Vertebrata</taxon>
        <taxon>Euteleostomi</taxon>
        <taxon>Actinopterygii</taxon>
        <taxon>Neopterygii</taxon>
        <taxon>Teleostei</taxon>
        <taxon>Neoteleostei</taxon>
        <taxon>Acanthomorphata</taxon>
        <taxon>Ovalentaria</taxon>
        <taxon>Atherinomorphae</taxon>
        <taxon>Cyprinodontiformes</taxon>
        <taxon>Cyprinodontidae</taxon>
        <taxon>Cyprinodon</taxon>
    </lineage>
</organism>
<dbReference type="FunFam" id="1.10.3520.10:FF:000002">
    <property type="entry name" value="Ceramide-1-phosphate transfer protein"/>
    <property type="match status" value="1"/>
</dbReference>
<dbReference type="GO" id="GO:0005829">
    <property type="term" value="C:cytosol"/>
    <property type="evidence" value="ECO:0007669"/>
    <property type="project" value="TreeGrafter"/>
</dbReference>
<protein>
    <submittedName>
        <fullName evidence="3">Ceramide-1-phosphate transfer protein-like</fullName>
    </submittedName>
</protein>
<dbReference type="Proteomes" id="UP000265020">
    <property type="component" value="Unassembled WGS sequence"/>
</dbReference>
<dbReference type="AlphaFoldDB" id="A0A3Q2CLG2"/>
<reference evidence="3" key="1">
    <citation type="submission" date="2025-08" db="UniProtKB">
        <authorList>
            <consortium name="Ensembl"/>
        </authorList>
    </citation>
    <scope>IDENTIFICATION</scope>
</reference>
<reference evidence="3" key="2">
    <citation type="submission" date="2025-09" db="UniProtKB">
        <authorList>
            <consortium name="Ensembl"/>
        </authorList>
    </citation>
    <scope>IDENTIFICATION</scope>
</reference>